<dbReference type="InterPro" id="IPR056884">
    <property type="entry name" value="NPHP3-like_N"/>
</dbReference>
<dbReference type="SUPFAM" id="SSF48403">
    <property type="entry name" value="Ankyrin repeat"/>
    <property type="match status" value="1"/>
</dbReference>
<protein>
    <recommendedName>
        <fullName evidence="3">Nephrocystin 3-like N-terminal domain-containing protein</fullName>
    </recommendedName>
</protein>
<dbReference type="Proteomes" id="UP001265746">
    <property type="component" value="Unassembled WGS sequence"/>
</dbReference>
<evidence type="ECO:0000256" key="1">
    <source>
        <dbReference type="ARBA" id="ARBA00022737"/>
    </source>
</evidence>
<keyword evidence="5" id="KW-1185">Reference proteome</keyword>
<dbReference type="InterPro" id="IPR036770">
    <property type="entry name" value="Ankyrin_rpt-contain_sf"/>
</dbReference>
<accession>A0AAD9ST20</accession>
<dbReference type="Gene3D" id="1.25.40.20">
    <property type="entry name" value="Ankyrin repeat-containing domain"/>
    <property type="match status" value="2"/>
</dbReference>
<dbReference type="PROSITE" id="PS50088">
    <property type="entry name" value="ANK_REPEAT"/>
    <property type="match status" value="1"/>
</dbReference>
<dbReference type="InterPro" id="IPR002110">
    <property type="entry name" value="Ankyrin_rpt"/>
</dbReference>
<evidence type="ECO:0000313" key="5">
    <source>
        <dbReference type="Proteomes" id="UP001265746"/>
    </source>
</evidence>
<name>A0AAD9ST20_PHOAM</name>
<organism evidence="4 5">
    <name type="scientific">Phomopsis amygdali</name>
    <name type="common">Fusicoccum amygdali</name>
    <dbReference type="NCBI Taxonomy" id="1214568"/>
    <lineage>
        <taxon>Eukaryota</taxon>
        <taxon>Fungi</taxon>
        <taxon>Dikarya</taxon>
        <taxon>Ascomycota</taxon>
        <taxon>Pezizomycotina</taxon>
        <taxon>Sordariomycetes</taxon>
        <taxon>Sordariomycetidae</taxon>
        <taxon>Diaporthales</taxon>
        <taxon>Diaporthaceae</taxon>
        <taxon>Diaporthe</taxon>
    </lineage>
</organism>
<feature type="domain" description="Nephrocystin 3-like N-terminal" evidence="3">
    <location>
        <begin position="301"/>
        <end position="452"/>
    </location>
</feature>
<gene>
    <name evidence="4" type="ORF">N8I77_002589</name>
</gene>
<evidence type="ECO:0000256" key="2">
    <source>
        <dbReference type="PROSITE-ProRule" id="PRU00023"/>
    </source>
</evidence>
<keyword evidence="2" id="KW-0040">ANK repeat</keyword>
<evidence type="ECO:0000259" key="3">
    <source>
        <dbReference type="Pfam" id="PF24883"/>
    </source>
</evidence>
<feature type="repeat" description="ANK" evidence="2">
    <location>
        <begin position="1205"/>
        <end position="1243"/>
    </location>
</feature>
<comment type="caution">
    <text evidence="4">The sequence shown here is derived from an EMBL/GenBank/DDBJ whole genome shotgun (WGS) entry which is preliminary data.</text>
</comment>
<proteinExistence type="predicted"/>
<evidence type="ECO:0000313" key="4">
    <source>
        <dbReference type="EMBL" id="KAK2615865.1"/>
    </source>
</evidence>
<dbReference type="PROSITE" id="PS50297">
    <property type="entry name" value="ANK_REP_REGION"/>
    <property type="match status" value="1"/>
</dbReference>
<dbReference type="SMART" id="SM00248">
    <property type="entry name" value="ANK"/>
    <property type="match status" value="6"/>
</dbReference>
<dbReference type="EMBL" id="JAUJFL010000001">
    <property type="protein sequence ID" value="KAK2615865.1"/>
    <property type="molecule type" value="Genomic_DNA"/>
</dbReference>
<reference evidence="4" key="1">
    <citation type="submission" date="2023-06" db="EMBL/GenBank/DDBJ databases">
        <authorList>
            <person name="Noh H."/>
        </authorList>
    </citation>
    <scope>NUCLEOTIDE SEQUENCE</scope>
    <source>
        <strain evidence="4">DUCC20226</strain>
    </source>
</reference>
<keyword evidence="1" id="KW-0677">Repeat</keyword>
<sequence length="1351" mass="152233">MPKKGLTRQILWLKFISLISREFSFVPPKLLFRRPLRLPMELVSKQLALSGQLKPEARLGLAISEFAQSLDYDRRREFRCMQTAKCTQISGRDVIKVTEEINQEGARRHRSWRPHGTKVGGFLSRIQTFASIGDVLIGGSQNLIATGVWSAVRLSLSIATNYLSYFEKLSTLFMKLGTSWVLHEDFAQIFPRSEVLQTYFCEYLVVLLKLCNKIIAFGKKNAGAQLLSSIGSSFDSEFGSIQKEMDQWGSLIQQQTQLLATKMAAGAEKGRFHDFKQRILRRLSPYQNDFETRWRRQRRKGTCEWIFDTPSFNEWKAMQRSAVICVNGKLGSGKSVSMANIVARMDLVQPCAYTFCASQEPNSLTATNILGSIAFNLLDNLPTESIAWKEVEKRNTRINSFDPESIVDFVLDLLPKDNTYVVIADGLEDSSDDEITDVLTGLRRLMQHRVVLLCYSSRSDSEFQHIAKQHLAPEFSVSLDDSKHDDELEAYIVEEISRRNATRQLSPEMEGLVKKQLIAGAQGMYLWASLQLDTIFPANSKVVVTDDQILNLITNLPRDLPAAFERALESVSDRRYEGRLMKLVMSAVTPLDLDEIRVALCVIPGEPVWHPEKLAKDGRQLITLCGGNLLELDEEDGKVRFIHHSVIQHLLSPAANQSTIPYHFTIEDAENFFGAVCVTYLHLPILDSRMTITKNLHSQHVLNNVIETTRPSIPAVSRLVEHIKSRENKHARPTQIDIGHIITQIQVSCMQQDLDCRCFEHYATKHWLLHTRFFDEEDQDCKNSWKLWWRLLYGGVAAIKPPCPNFEAGRFPALLWAVEQAHESLFRITLAETSLQPHEVIEVLDSLELHKSIHNQWLGDILAQYLQSSNNINVYFAGDNLTLLLDLGADPNIPHHTSWRRPIEILTRRICTDILFDHNMHRLIRAVFAHPAVQKSVDDRYILQSLEELLESAKYSAITAILAFRPHLIFEFDQISASKASKTQKLDEGEIADFVPPGLKSHIEKALDQKDWEGVKSLAVDVNMPTSAGTSLLWRAIETMSDEWVYHLLSLGADPNAGPFRMGHSGSAAKSYPLVAALWLSRTRVCLELLRYGADLDRLGESPMQIARETGNVIMIARLCEISRRVGRQAQLPDNIGPEHGRTALATACKMLSHKPSTGAMYPQGFPKPLHGHENAWDWRMELDKIVYRLALDEDAEYVNAQDEEGETVLHHLAQARDTSSSRLKALVDVLLSRGADPNLADRYGETPLCLAISNLAPVDSMIQPLLNAGADPNQACLVHGFSVLGMTIAGYTGRTEDVMKLVSILIHAGADPRDPLQPERTNPVLIALAKMRGMEELSEVLENHTNNGIK</sequence>
<dbReference type="Pfam" id="PF24883">
    <property type="entry name" value="NPHP3_N"/>
    <property type="match status" value="1"/>
</dbReference>
<dbReference type="Pfam" id="PF12796">
    <property type="entry name" value="Ank_2"/>
    <property type="match status" value="1"/>
</dbReference>
<dbReference type="PANTHER" id="PTHR10039:SF10">
    <property type="entry name" value="NACHT DOMAIN-CONTAINING PROTEIN"/>
    <property type="match status" value="1"/>
</dbReference>
<dbReference type="PANTHER" id="PTHR10039">
    <property type="entry name" value="AMELOGENIN"/>
    <property type="match status" value="1"/>
</dbReference>